<sequence>MENKMKSSKLGWYLLFVSIGGILGIAVYNMIGWIF</sequence>
<comment type="caution">
    <text evidence="2">The sequence shown here is derived from an EMBL/GenBank/DDBJ whole genome shotgun (WGS) entry which is preliminary data.</text>
</comment>
<evidence type="ECO:0000256" key="1">
    <source>
        <dbReference type="SAM" id="Phobius"/>
    </source>
</evidence>
<keyword evidence="1" id="KW-1133">Transmembrane helix</keyword>
<keyword evidence="1" id="KW-0812">Transmembrane</keyword>
<dbReference type="Proteomes" id="UP000306509">
    <property type="component" value="Unassembled WGS sequence"/>
</dbReference>
<organism evidence="2 3">
    <name type="scientific">Robinsoniella peoriensis</name>
    <dbReference type="NCBI Taxonomy" id="180332"/>
    <lineage>
        <taxon>Bacteria</taxon>
        <taxon>Bacillati</taxon>
        <taxon>Bacillota</taxon>
        <taxon>Clostridia</taxon>
        <taxon>Lachnospirales</taxon>
        <taxon>Lachnospiraceae</taxon>
        <taxon>Robinsoniella</taxon>
    </lineage>
</organism>
<dbReference type="AlphaFoldDB" id="A0A4U8Q2A1"/>
<keyword evidence="1" id="KW-0472">Membrane</keyword>
<reference evidence="2 3" key="1">
    <citation type="journal article" date="2019" name="Anaerobe">
        <title>Detection of Robinsoniella peoriensis in multiple bone samples of a trauma patient.</title>
        <authorList>
            <person name="Schrottner P."/>
            <person name="Hartwich K."/>
            <person name="Bunk B."/>
            <person name="Schober I."/>
            <person name="Helbig S."/>
            <person name="Rudolph W.W."/>
            <person name="Gunzer F."/>
        </authorList>
    </citation>
    <scope>NUCLEOTIDE SEQUENCE [LARGE SCALE GENOMIC DNA]</scope>
    <source>
        <strain evidence="2 3">DSM 106044</strain>
    </source>
</reference>
<name>A0A4U8Q2A1_9FIRM</name>
<dbReference type="EMBL" id="QGQD01000106">
    <property type="protein sequence ID" value="TLC98012.1"/>
    <property type="molecule type" value="Genomic_DNA"/>
</dbReference>
<evidence type="ECO:0000313" key="2">
    <source>
        <dbReference type="EMBL" id="TLC98012.1"/>
    </source>
</evidence>
<gene>
    <name evidence="2" type="ORF">DSM106044_05176</name>
</gene>
<feature type="transmembrane region" description="Helical" evidence="1">
    <location>
        <begin position="12"/>
        <end position="34"/>
    </location>
</feature>
<keyword evidence="3" id="KW-1185">Reference proteome</keyword>
<dbReference type="STRING" id="180332.GCA_000797495_02396"/>
<protein>
    <submittedName>
        <fullName evidence="2">Uncharacterized protein</fullName>
    </submittedName>
</protein>
<accession>A0A4U8Q2A1</accession>
<evidence type="ECO:0000313" key="3">
    <source>
        <dbReference type="Proteomes" id="UP000306509"/>
    </source>
</evidence>
<proteinExistence type="predicted"/>